<dbReference type="PANTHER" id="PTHR45138">
    <property type="entry name" value="REGULATORY COMPONENTS OF SENSORY TRANSDUCTION SYSTEM"/>
    <property type="match status" value="1"/>
</dbReference>
<accession>A0A919JDL2</accession>
<feature type="domain" description="GGDEF" evidence="1">
    <location>
        <begin position="370"/>
        <end position="494"/>
    </location>
</feature>
<dbReference type="PROSITE" id="PS50887">
    <property type="entry name" value="GGDEF"/>
    <property type="match status" value="1"/>
</dbReference>
<name>A0A919JDL2_9ACTN</name>
<evidence type="ECO:0000259" key="1">
    <source>
        <dbReference type="PROSITE" id="PS50887"/>
    </source>
</evidence>
<dbReference type="SMART" id="SM00267">
    <property type="entry name" value="GGDEF"/>
    <property type="match status" value="1"/>
</dbReference>
<dbReference type="Pfam" id="PF00990">
    <property type="entry name" value="GGDEF"/>
    <property type="match status" value="1"/>
</dbReference>
<dbReference type="InterPro" id="IPR000160">
    <property type="entry name" value="GGDEF_dom"/>
</dbReference>
<organism evidence="2 3">
    <name type="scientific">Actinoplanes nipponensis</name>
    <dbReference type="NCBI Taxonomy" id="135950"/>
    <lineage>
        <taxon>Bacteria</taxon>
        <taxon>Bacillati</taxon>
        <taxon>Actinomycetota</taxon>
        <taxon>Actinomycetes</taxon>
        <taxon>Micromonosporales</taxon>
        <taxon>Micromonosporaceae</taxon>
        <taxon>Actinoplanes</taxon>
    </lineage>
</organism>
<dbReference type="CDD" id="cd01949">
    <property type="entry name" value="GGDEF"/>
    <property type="match status" value="1"/>
</dbReference>
<dbReference type="Pfam" id="PF13185">
    <property type="entry name" value="GAF_2"/>
    <property type="match status" value="2"/>
</dbReference>
<dbReference type="AlphaFoldDB" id="A0A919JDL2"/>
<dbReference type="Gene3D" id="3.30.70.270">
    <property type="match status" value="1"/>
</dbReference>
<dbReference type="InterPro" id="IPR029016">
    <property type="entry name" value="GAF-like_dom_sf"/>
</dbReference>
<dbReference type="NCBIfam" id="TIGR00254">
    <property type="entry name" value="GGDEF"/>
    <property type="match status" value="1"/>
</dbReference>
<dbReference type="InterPro" id="IPR043128">
    <property type="entry name" value="Rev_trsase/Diguanyl_cyclase"/>
</dbReference>
<dbReference type="EMBL" id="BOMQ01000026">
    <property type="protein sequence ID" value="GIE48476.1"/>
    <property type="molecule type" value="Genomic_DNA"/>
</dbReference>
<dbReference type="InterPro" id="IPR003018">
    <property type="entry name" value="GAF"/>
</dbReference>
<reference evidence="2" key="1">
    <citation type="submission" date="2021-01" db="EMBL/GenBank/DDBJ databases">
        <title>Whole genome shotgun sequence of Actinoplanes nipponensis NBRC 14063.</title>
        <authorList>
            <person name="Komaki H."/>
            <person name="Tamura T."/>
        </authorList>
    </citation>
    <scope>NUCLEOTIDE SEQUENCE</scope>
    <source>
        <strain evidence="2">NBRC 14063</strain>
    </source>
</reference>
<comment type="caution">
    <text evidence="2">The sequence shown here is derived from an EMBL/GenBank/DDBJ whole genome shotgun (WGS) entry which is preliminary data.</text>
</comment>
<dbReference type="InterPro" id="IPR050469">
    <property type="entry name" value="Diguanylate_Cyclase"/>
</dbReference>
<dbReference type="RefSeq" id="WP_203767089.1">
    <property type="nucleotide sequence ID" value="NZ_BAAAYJ010000043.1"/>
</dbReference>
<dbReference type="InterPro" id="IPR029787">
    <property type="entry name" value="Nucleotide_cyclase"/>
</dbReference>
<protein>
    <recommendedName>
        <fullName evidence="1">GGDEF domain-containing protein</fullName>
    </recommendedName>
</protein>
<evidence type="ECO:0000313" key="2">
    <source>
        <dbReference type="EMBL" id="GIE48476.1"/>
    </source>
</evidence>
<dbReference type="Gene3D" id="3.30.450.40">
    <property type="match status" value="2"/>
</dbReference>
<dbReference type="GO" id="GO:0052621">
    <property type="term" value="F:diguanylate cyclase activity"/>
    <property type="evidence" value="ECO:0007669"/>
    <property type="project" value="TreeGrafter"/>
</dbReference>
<keyword evidence="3" id="KW-1185">Reference proteome</keyword>
<evidence type="ECO:0000313" key="3">
    <source>
        <dbReference type="Proteomes" id="UP000647172"/>
    </source>
</evidence>
<dbReference type="SUPFAM" id="SSF55781">
    <property type="entry name" value="GAF domain-like"/>
    <property type="match status" value="2"/>
</dbReference>
<dbReference type="SUPFAM" id="SSF55073">
    <property type="entry name" value="Nucleotide cyclase"/>
    <property type="match status" value="1"/>
</dbReference>
<dbReference type="Proteomes" id="UP000647172">
    <property type="component" value="Unassembled WGS sequence"/>
</dbReference>
<proteinExistence type="predicted"/>
<gene>
    <name evidence="2" type="ORF">Ani05nite_20100</name>
</gene>
<dbReference type="PANTHER" id="PTHR45138:SF9">
    <property type="entry name" value="DIGUANYLATE CYCLASE DGCM-RELATED"/>
    <property type="match status" value="1"/>
</dbReference>
<dbReference type="SMART" id="SM00065">
    <property type="entry name" value="GAF"/>
    <property type="match status" value="2"/>
</dbReference>
<sequence length="494" mass="51018">MSDEALAGLLRAAGGSTGQRLDRALTVLVELLGMRVAYVSEFRGDQRVITHSVSAPGAPVLPVGTTHPATETLCHLIVSGALPTLVADAAADPRLAGHPHVAAFGIGAHAGVPLSVGGRVRGALCCASDAPAGTLNPRDAAALHAVAGHVGDLLGGGPPPADPGLRQLAATVAAGHDLQALTRPMLQLLRDVTGLESTYLTLVDPAADELVVAYAHNTGSLTIPEGLTSSWQDSLCRRSLDEGRACVTDVPGVWSDSVAGRELGIVTYASVPLRDADGRLVGTLCGASGHATAVSDQDLSVMATFAQLISAQLARETALHLHAAQTSILEQRMSTLRENAERDPLTGLANRAGIHRWLHRALDTLAAGDGRLAVAFIDLDHFKTVNDTRGHAVGDEMLRRFATSLSHTGRAGDLHGRLGGDEFIVAAVLPAEAGVDGWGQRVRRAAVAEVGGVRVVGSVGVVCHDSAAPARGVEQLLHAADQAMYRAKQEGAAP</sequence>